<name>F4XNK0_9CYAN</name>
<reference evidence="3" key="1">
    <citation type="journal article" date="2011" name="Proc. Natl. Acad. Sci. U.S.A.">
        <title>Genomic insights into the physiology and ecology of the marine filamentous cyanobacterium Lyngbya majuscula.</title>
        <authorList>
            <person name="Jones A.C."/>
            <person name="Monroe E.A."/>
            <person name="Podell S."/>
            <person name="Hess W.R."/>
            <person name="Klages S."/>
            <person name="Esquenazi E."/>
            <person name="Niessen S."/>
            <person name="Hoover H."/>
            <person name="Rothmann M."/>
            <person name="Lasken R.S."/>
            <person name="Yates J.R.III."/>
            <person name="Reinhardt R."/>
            <person name="Kube M."/>
            <person name="Burkart M.D."/>
            <person name="Allen E.E."/>
            <person name="Dorrestein P.C."/>
            <person name="Gerwick W.H."/>
            <person name="Gerwick L."/>
        </authorList>
    </citation>
    <scope>NUCLEOTIDE SEQUENCE [LARGE SCALE GENOMIC DNA]</scope>
    <source>
        <strain evidence="3">3L</strain>
    </source>
</reference>
<dbReference type="AlphaFoldDB" id="F4XNK0"/>
<accession>F4XNK0</accession>
<gene>
    <name evidence="2" type="ORF">LYNGBM3L_21800</name>
</gene>
<feature type="region of interest" description="Disordered" evidence="1">
    <location>
        <begin position="71"/>
        <end position="99"/>
    </location>
</feature>
<evidence type="ECO:0000313" key="2">
    <source>
        <dbReference type="EMBL" id="EGJ34259.1"/>
    </source>
</evidence>
<keyword evidence="3" id="KW-1185">Reference proteome</keyword>
<dbReference type="HOGENOM" id="CLU_2317177_0_0_3"/>
<dbReference type="EMBL" id="GL890840">
    <property type="protein sequence ID" value="EGJ34259.1"/>
    <property type="molecule type" value="Genomic_DNA"/>
</dbReference>
<protein>
    <submittedName>
        <fullName evidence="2">Uncharacterized protein</fullName>
    </submittedName>
</protein>
<proteinExistence type="predicted"/>
<evidence type="ECO:0000256" key="1">
    <source>
        <dbReference type="SAM" id="MobiDB-lite"/>
    </source>
</evidence>
<dbReference type="Proteomes" id="UP000003959">
    <property type="component" value="Unassembled WGS sequence"/>
</dbReference>
<evidence type="ECO:0000313" key="3">
    <source>
        <dbReference type="Proteomes" id="UP000003959"/>
    </source>
</evidence>
<organism evidence="2 3">
    <name type="scientific">Moorena producens 3L</name>
    <dbReference type="NCBI Taxonomy" id="489825"/>
    <lineage>
        <taxon>Bacteria</taxon>
        <taxon>Bacillati</taxon>
        <taxon>Cyanobacteriota</taxon>
        <taxon>Cyanophyceae</taxon>
        <taxon>Coleofasciculales</taxon>
        <taxon>Coleofasciculaceae</taxon>
        <taxon>Moorena</taxon>
    </lineage>
</organism>
<sequence length="99" mass="10868">MRCDPRAIYSPIGKRTGRDFESLVPPKIGGLGRVFKLRVPPFPLKKGDFEYGSPLNKGGWGGSNILRKTLKTHPRGAKPYPESATPKLPQVGWPQAPDS</sequence>